<dbReference type="EMBL" id="GIFC01000596">
    <property type="protein sequence ID" value="MXU82679.1"/>
    <property type="molecule type" value="Transcribed_RNA"/>
</dbReference>
<evidence type="ECO:0000256" key="1">
    <source>
        <dbReference type="SAM" id="SignalP"/>
    </source>
</evidence>
<dbReference type="AlphaFoldDB" id="A0A6B0TS23"/>
<sequence>MKVWVVLFRLDSALICAVSNLMVRAMYCGCNELPKTDCLVHTPCYPAMCCGASGGRSCHITAQEIRACFK</sequence>
<name>A0A6B0TS23_IXORI</name>
<protein>
    <submittedName>
        <fullName evidence="2">Putative secreted protein</fullName>
    </submittedName>
</protein>
<evidence type="ECO:0000313" key="2">
    <source>
        <dbReference type="EMBL" id="MXU82679.1"/>
    </source>
</evidence>
<feature type="chain" id="PRO_5025355926" evidence="1">
    <location>
        <begin position="18"/>
        <end position="70"/>
    </location>
</feature>
<keyword evidence="1" id="KW-0732">Signal</keyword>
<accession>A0A6B0TS23</accession>
<proteinExistence type="predicted"/>
<organism evidence="2">
    <name type="scientific">Ixodes ricinus</name>
    <name type="common">Common tick</name>
    <name type="synonym">Acarus ricinus</name>
    <dbReference type="NCBI Taxonomy" id="34613"/>
    <lineage>
        <taxon>Eukaryota</taxon>
        <taxon>Metazoa</taxon>
        <taxon>Ecdysozoa</taxon>
        <taxon>Arthropoda</taxon>
        <taxon>Chelicerata</taxon>
        <taxon>Arachnida</taxon>
        <taxon>Acari</taxon>
        <taxon>Parasitiformes</taxon>
        <taxon>Ixodida</taxon>
        <taxon>Ixodoidea</taxon>
        <taxon>Ixodidae</taxon>
        <taxon>Ixodinae</taxon>
        <taxon>Ixodes</taxon>
    </lineage>
</organism>
<feature type="signal peptide" evidence="1">
    <location>
        <begin position="1"/>
        <end position="17"/>
    </location>
</feature>
<reference evidence="2" key="1">
    <citation type="submission" date="2019-12" db="EMBL/GenBank/DDBJ databases">
        <title>An insight into the sialome of adult female Ixodes ricinus ticks feeding for 6 days.</title>
        <authorList>
            <person name="Perner J."/>
            <person name="Ribeiro J.M.C."/>
        </authorList>
    </citation>
    <scope>NUCLEOTIDE SEQUENCE</scope>
    <source>
        <strain evidence="2">Semi-engorged</strain>
        <tissue evidence="2">Salivary glands</tissue>
    </source>
</reference>